<organism evidence="1 2">
    <name type="scientific">Nesterenkonia halotolerans</name>
    <dbReference type="NCBI Taxonomy" id="225325"/>
    <lineage>
        <taxon>Bacteria</taxon>
        <taxon>Bacillati</taxon>
        <taxon>Actinomycetota</taxon>
        <taxon>Actinomycetes</taxon>
        <taxon>Micrococcales</taxon>
        <taxon>Micrococcaceae</taxon>
        <taxon>Nesterenkonia</taxon>
    </lineage>
</organism>
<evidence type="ECO:0000313" key="1">
    <source>
        <dbReference type="EMBL" id="MBE1514975.1"/>
    </source>
</evidence>
<sequence length="30" mass="3348">MRCKPHGALAAQGEVTKAFHVKLQLTTRRV</sequence>
<accession>A0ABR9J7U3</accession>
<protein>
    <submittedName>
        <fullName evidence="1">Uncharacterized protein</fullName>
    </submittedName>
</protein>
<reference evidence="1 2" key="1">
    <citation type="submission" date="2020-10" db="EMBL/GenBank/DDBJ databases">
        <title>Sequencing the genomes of 1000 actinobacteria strains.</title>
        <authorList>
            <person name="Klenk H.-P."/>
        </authorList>
    </citation>
    <scope>NUCLEOTIDE SEQUENCE [LARGE SCALE GENOMIC DNA]</scope>
    <source>
        <strain evidence="1 2">DSM 15474</strain>
    </source>
</reference>
<evidence type="ECO:0000313" key="2">
    <source>
        <dbReference type="Proteomes" id="UP000636579"/>
    </source>
</evidence>
<name>A0ABR9J7U3_9MICC</name>
<dbReference type="EMBL" id="JADBEE010000001">
    <property type="protein sequence ID" value="MBE1514975.1"/>
    <property type="molecule type" value="Genomic_DNA"/>
</dbReference>
<dbReference type="Proteomes" id="UP000636579">
    <property type="component" value="Unassembled WGS sequence"/>
</dbReference>
<proteinExistence type="predicted"/>
<comment type="caution">
    <text evidence="1">The sequence shown here is derived from an EMBL/GenBank/DDBJ whole genome shotgun (WGS) entry which is preliminary data.</text>
</comment>
<gene>
    <name evidence="1" type="ORF">H4W26_001730</name>
</gene>
<keyword evidence="2" id="KW-1185">Reference proteome</keyword>